<gene>
    <name evidence="1" type="ORF">pipiens_001225</name>
</gene>
<keyword evidence="2" id="KW-1185">Reference proteome</keyword>
<comment type="caution">
    <text evidence="1">The sequence shown here is derived from an EMBL/GenBank/DDBJ whole genome shotgun (WGS) entry which is preliminary data.</text>
</comment>
<sequence length="194" mass="22230">MDAKSVHLNCLKVQFGPATKMPSDKEIFAFFRKRNWAPDTLKAMFRAPREHCVYVKFRSEESMKAALLECPATAVFQYENGESVEVTFATARGDYKYVRIFGLPIEIENKELVSVLSKFGKVHSFTRERYGPDTGYPIFNGVRGIQMELSKEIPAQLYVQHFQVRVAYDGMINRCFVCKAPDHVKVDCPKRSSL</sequence>
<evidence type="ECO:0000313" key="1">
    <source>
        <dbReference type="EMBL" id="KAL1397307.1"/>
    </source>
</evidence>
<name>A0ABD1DCM7_CULPP</name>
<dbReference type="AlphaFoldDB" id="A0ABD1DCM7"/>
<dbReference type="Proteomes" id="UP001562425">
    <property type="component" value="Unassembled WGS sequence"/>
</dbReference>
<accession>A0ABD1DCM7</accession>
<organism evidence="1 2">
    <name type="scientific">Culex pipiens pipiens</name>
    <name type="common">Northern house mosquito</name>
    <dbReference type="NCBI Taxonomy" id="38569"/>
    <lineage>
        <taxon>Eukaryota</taxon>
        <taxon>Metazoa</taxon>
        <taxon>Ecdysozoa</taxon>
        <taxon>Arthropoda</taxon>
        <taxon>Hexapoda</taxon>
        <taxon>Insecta</taxon>
        <taxon>Pterygota</taxon>
        <taxon>Neoptera</taxon>
        <taxon>Endopterygota</taxon>
        <taxon>Diptera</taxon>
        <taxon>Nematocera</taxon>
        <taxon>Culicoidea</taxon>
        <taxon>Culicidae</taxon>
        <taxon>Culicinae</taxon>
        <taxon>Culicini</taxon>
        <taxon>Culex</taxon>
        <taxon>Culex</taxon>
    </lineage>
</organism>
<proteinExistence type="predicted"/>
<dbReference type="SUPFAM" id="SSF54928">
    <property type="entry name" value="RNA-binding domain, RBD"/>
    <property type="match status" value="1"/>
</dbReference>
<dbReference type="InterPro" id="IPR035979">
    <property type="entry name" value="RBD_domain_sf"/>
</dbReference>
<evidence type="ECO:0000313" key="2">
    <source>
        <dbReference type="Proteomes" id="UP001562425"/>
    </source>
</evidence>
<reference evidence="1 2" key="1">
    <citation type="submission" date="2024-05" db="EMBL/GenBank/DDBJ databases">
        <title>Culex pipiens pipiens assembly and annotation.</title>
        <authorList>
            <person name="Alout H."/>
            <person name="Durand T."/>
        </authorList>
    </citation>
    <scope>NUCLEOTIDE SEQUENCE [LARGE SCALE GENOMIC DNA]</scope>
    <source>
        <strain evidence="1">HA-2024</strain>
        <tissue evidence="1">Whole body</tissue>
    </source>
</reference>
<dbReference type="EMBL" id="JBEHCU010006354">
    <property type="protein sequence ID" value="KAL1397307.1"/>
    <property type="molecule type" value="Genomic_DNA"/>
</dbReference>
<protein>
    <submittedName>
        <fullName evidence="1">Uncharacterized protein</fullName>
    </submittedName>
</protein>